<name>A0A8X6P667_NEPPI</name>
<feature type="region of interest" description="Disordered" evidence="1">
    <location>
        <begin position="38"/>
        <end position="69"/>
    </location>
</feature>
<dbReference type="EMBL" id="BMAW01016703">
    <property type="protein sequence ID" value="GFT50396.1"/>
    <property type="molecule type" value="Genomic_DNA"/>
</dbReference>
<dbReference type="Proteomes" id="UP000887013">
    <property type="component" value="Unassembled WGS sequence"/>
</dbReference>
<keyword evidence="3" id="KW-1185">Reference proteome</keyword>
<protein>
    <submittedName>
        <fullName evidence="2">Uncharacterized protein</fullName>
    </submittedName>
</protein>
<organism evidence="2 3">
    <name type="scientific">Nephila pilipes</name>
    <name type="common">Giant wood spider</name>
    <name type="synonym">Nephila maculata</name>
    <dbReference type="NCBI Taxonomy" id="299642"/>
    <lineage>
        <taxon>Eukaryota</taxon>
        <taxon>Metazoa</taxon>
        <taxon>Ecdysozoa</taxon>
        <taxon>Arthropoda</taxon>
        <taxon>Chelicerata</taxon>
        <taxon>Arachnida</taxon>
        <taxon>Araneae</taxon>
        <taxon>Araneomorphae</taxon>
        <taxon>Entelegynae</taxon>
        <taxon>Araneoidea</taxon>
        <taxon>Nephilidae</taxon>
        <taxon>Nephila</taxon>
    </lineage>
</organism>
<reference evidence="2" key="1">
    <citation type="submission" date="2020-08" db="EMBL/GenBank/DDBJ databases">
        <title>Multicomponent nature underlies the extraordinary mechanical properties of spider dragline silk.</title>
        <authorList>
            <person name="Kono N."/>
            <person name="Nakamura H."/>
            <person name="Mori M."/>
            <person name="Yoshida Y."/>
            <person name="Ohtoshi R."/>
            <person name="Malay A.D."/>
            <person name="Moran D.A.P."/>
            <person name="Tomita M."/>
            <person name="Numata K."/>
            <person name="Arakawa K."/>
        </authorList>
    </citation>
    <scope>NUCLEOTIDE SEQUENCE</scope>
</reference>
<proteinExistence type="predicted"/>
<evidence type="ECO:0000256" key="1">
    <source>
        <dbReference type="SAM" id="MobiDB-lite"/>
    </source>
</evidence>
<accession>A0A8X6P667</accession>
<sequence>MYPTEFAFRDGSEVPLVPLHPTSDSGWGIRRAAAHLRSVDARHTSRGKSTAAAEHRMRGNSTSKRSLYYLPPKQSPTMLRCDCTLSANCDRMAACNSSEEQA</sequence>
<evidence type="ECO:0000313" key="2">
    <source>
        <dbReference type="EMBL" id="GFT50396.1"/>
    </source>
</evidence>
<evidence type="ECO:0000313" key="3">
    <source>
        <dbReference type="Proteomes" id="UP000887013"/>
    </source>
</evidence>
<dbReference type="AlphaFoldDB" id="A0A8X6P667"/>
<comment type="caution">
    <text evidence="2">The sequence shown here is derived from an EMBL/GenBank/DDBJ whole genome shotgun (WGS) entry which is preliminary data.</text>
</comment>
<gene>
    <name evidence="2" type="ORF">NPIL_151861</name>
</gene>